<evidence type="ECO:0000256" key="1">
    <source>
        <dbReference type="ARBA" id="ARBA00009437"/>
    </source>
</evidence>
<dbReference type="STRING" id="670.ACZ92_01735"/>
<proteinExistence type="inferred from homology"/>
<name>A0A227J4N7_VIBPH</name>
<accession>A0A227J4N7</accession>
<keyword evidence="3 5" id="KW-0238">DNA-binding</keyword>
<dbReference type="PANTHER" id="PTHR30118">
    <property type="entry name" value="HTH-TYPE TRANSCRIPTIONAL REGULATOR LEUO-RELATED"/>
    <property type="match status" value="1"/>
</dbReference>
<dbReference type="PANTHER" id="PTHR30118:SF11">
    <property type="entry name" value="HTH-TYPE TRANSCRIPTIONAL REGULATOR YIDZ"/>
    <property type="match status" value="1"/>
</dbReference>
<dbReference type="GO" id="GO:0003677">
    <property type="term" value="F:DNA binding"/>
    <property type="evidence" value="ECO:0007669"/>
    <property type="project" value="UniProtKB-KW"/>
</dbReference>
<sequence>YDLPMVYLHKDHPALQQEWNLETFLSYQHINIVWEKSETWALDEVLTELGRQRSIGLTMSNFEQSLFMAAQPTHGMITTAPHYCKSYTEKLHLDLVCLPIPLDQTQQDKLLIPFT</sequence>
<organism evidence="5 6">
    <name type="scientific">Vibrio parahaemolyticus</name>
    <dbReference type="NCBI Taxonomy" id="670"/>
    <lineage>
        <taxon>Bacteria</taxon>
        <taxon>Pseudomonadati</taxon>
        <taxon>Pseudomonadota</taxon>
        <taxon>Gammaproteobacteria</taxon>
        <taxon>Vibrionales</taxon>
        <taxon>Vibrionaceae</taxon>
        <taxon>Vibrio</taxon>
    </lineage>
</organism>
<dbReference type="Gene3D" id="3.40.190.10">
    <property type="entry name" value="Periplasmic binding protein-like II"/>
    <property type="match status" value="1"/>
</dbReference>
<dbReference type="SUPFAM" id="SSF53850">
    <property type="entry name" value="Periplasmic binding protein-like II"/>
    <property type="match status" value="1"/>
</dbReference>
<dbReference type="AlphaFoldDB" id="A0A227J4N7"/>
<feature type="non-terminal residue" evidence="5">
    <location>
        <position position="115"/>
    </location>
</feature>
<evidence type="ECO:0000256" key="2">
    <source>
        <dbReference type="ARBA" id="ARBA00023015"/>
    </source>
</evidence>
<dbReference type="Proteomes" id="UP000214596">
    <property type="component" value="Unassembled WGS sequence"/>
</dbReference>
<evidence type="ECO:0000313" key="6">
    <source>
        <dbReference type="Proteomes" id="UP000214596"/>
    </source>
</evidence>
<gene>
    <name evidence="5" type="ORF">CA163_25325</name>
</gene>
<dbReference type="EMBL" id="NIXT01002597">
    <property type="protein sequence ID" value="OXE30063.1"/>
    <property type="molecule type" value="Genomic_DNA"/>
</dbReference>
<comment type="similarity">
    <text evidence="1">Belongs to the LysR transcriptional regulatory family.</text>
</comment>
<evidence type="ECO:0000256" key="3">
    <source>
        <dbReference type="ARBA" id="ARBA00023125"/>
    </source>
</evidence>
<dbReference type="GO" id="GO:0006355">
    <property type="term" value="P:regulation of DNA-templated transcription"/>
    <property type="evidence" value="ECO:0007669"/>
    <property type="project" value="TreeGrafter"/>
</dbReference>
<comment type="caution">
    <text evidence="5">The sequence shown here is derived from an EMBL/GenBank/DDBJ whole genome shotgun (WGS) entry which is preliminary data.</text>
</comment>
<reference evidence="5 6" key="1">
    <citation type="journal article" date="2017" name="Appl. Environ. Microbiol.">
        <title>Parallel evolution of two clades of a major Atlantic endemic Vibrio parahaemolyticus pathogen lineage by independent acquisition of related pathogenicity islands.</title>
        <authorList>
            <person name="Xu F."/>
            <person name="Gonzalez-Escalona N."/>
            <person name="Drees K.P."/>
            <person name="Sebra R.P."/>
            <person name="Cooper V.S."/>
            <person name="Jones S.H."/>
            <person name="Whistler C.A."/>
        </authorList>
    </citation>
    <scope>NUCLEOTIDE SEQUENCE [LARGE SCALE GENOMIC DNA]</scope>
    <source>
        <strain evidence="5 6">MAVP-3</strain>
    </source>
</reference>
<evidence type="ECO:0000256" key="4">
    <source>
        <dbReference type="ARBA" id="ARBA00023163"/>
    </source>
</evidence>
<keyword evidence="4" id="KW-0804">Transcription</keyword>
<dbReference type="InterPro" id="IPR050389">
    <property type="entry name" value="LysR-type_TF"/>
</dbReference>
<keyword evidence="2" id="KW-0805">Transcription regulation</keyword>
<protein>
    <submittedName>
        <fullName evidence="5">DNA-binding transcriptional regulator</fullName>
    </submittedName>
</protein>
<evidence type="ECO:0000313" key="5">
    <source>
        <dbReference type="EMBL" id="OXE30063.1"/>
    </source>
</evidence>
<feature type="non-terminal residue" evidence="5">
    <location>
        <position position="1"/>
    </location>
</feature>